<name>A0A2C6LDA5_9APIC</name>
<dbReference type="VEuPathDB" id="ToxoDB:CSUI_000605"/>
<dbReference type="GeneID" id="94424049"/>
<protein>
    <recommendedName>
        <fullName evidence="4">Transmembrane protein</fullName>
    </recommendedName>
</protein>
<sequence>MRTWAHRRFWRRAAYLSLFTGIFLGAISPCLAASTGTTQDEGSRIFAFLPVDQLLPTLQDSTLLPTFLDALPSQWALPKFTPSSAAELGQLRSWLEKTGDRMVKFSVGQPALNITAVSLGRPSLLAGLLEEVLSTGGTEREKTLSSFLGTDGLGNLPPILREFAAALPLPSQSGETGTSGAASAAPHSAESLLDLLPDLDLLNTARLAEIFAVPTELAWPVGRQRLELLLPVITRRDVGGERLASMGTAESLTALRAAPDDLLIPLAEPSGKIVFANLADAFPDLKFPPELNVLPLATLRNKDLGSMDSLWRAVKGTVLSRMAILGGDNSPYLVGPVLSLTSLSRLQLASSLPLVQRITTNVTNSLAVPGLENNDAFSVVSEALSSGIKIDDGIKDLFANQAFRLQEALLAPLQEAFPRGDNMLSRVQARAHSLAKLSPRDFLENQFFELKLPVVGLPRESLLSVFAPLQHLRDLCGGATTGEESSASCPLSLSPLRSDDVPTLTFGNPVAEEGLEAMYMRAEYLSEQLRSSLEQLQDRVSRTWAREANSLDSANRAESNAGEKPAASDAAALQQALDATVKLANTMAAALRSSKKEVKALHLLDATEDESRTASVDSGPSALPLVKPAAAGSTSQLRAFIANIEGGPLLAVPRSMYGQLLRGTDHLKSTTTPKENHVRRRRLQAATTPPLTMPGRTDGLVLVDPLLLSSLLGNLRGSDGPGILGLLRETMTQGPFAGPAADAGTAEARSFFPPLTPLLEDLFSANLLSLPTLVTPAADLLRTGTFPTPLLQIPLSQWVSSTLLPAELSSRTLPELLAIESVASQMRALPLADLLPGARAAMASLGLELPAVLDDESTLLSRTVGDLQLNALMPPQLLQLPLSQLVDGGGVVSREILDLPLGSVLAGGDAAASLLTQPFVDVLGLRGILDNVMSQTLASPVAEEQGHGPAGALNQRAAQAISSVGALPGGAIALPVASGEWLSLRSLGDLSHLSIPYVTGSGAVGNAVGTGAAAGNFLGGRGAPSPQVAKGARLLKNVLPVGEALKNLPGLAVLPLGNELFF</sequence>
<evidence type="ECO:0000313" key="2">
    <source>
        <dbReference type="EMBL" id="PHJ25539.1"/>
    </source>
</evidence>
<keyword evidence="1" id="KW-0732">Signal</keyword>
<dbReference type="Proteomes" id="UP000221165">
    <property type="component" value="Unassembled WGS sequence"/>
</dbReference>
<proteinExistence type="predicted"/>
<dbReference type="AlphaFoldDB" id="A0A2C6LDA5"/>
<reference evidence="2 3" key="1">
    <citation type="journal article" date="2017" name="Int. J. Parasitol.">
        <title>The genome of the protozoan parasite Cystoisospora suis and a reverse vaccinology approach to identify vaccine candidates.</title>
        <authorList>
            <person name="Palmieri N."/>
            <person name="Shrestha A."/>
            <person name="Ruttkowski B."/>
            <person name="Beck T."/>
            <person name="Vogl C."/>
            <person name="Tomley F."/>
            <person name="Blake D.P."/>
            <person name="Joachim A."/>
        </authorList>
    </citation>
    <scope>NUCLEOTIDE SEQUENCE [LARGE SCALE GENOMIC DNA]</scope>
    <source>
        <strain evidence="2 3">Wien I</strain>
    </source>
</reference>
<evidence type="ECO:0000256" key="1">
    <source>
        <dbReference type="SAM" id="SignalP"/>
    </source>
</evidence>
<comment type="caution">
    <text evidence="2">The sequence shown here is derived from an EMBL/GenBank/DDBJ whole genome shotgun (WGS) entry which is preliminary data.</text>
</comment>
<feature type="signal peptide" evidence="1">
    <location>
        <begin position="1"/>
        <end position="32"/>
    </location>
</feature>
<accession>A0A2C6LDA5</accession>
<evidence type="ECO:0000313" key="3">
    <source>
        <dbReference type="Proteomes" id="UP000221165"/>
    </source>
</evidence>
<keyword evidence="3" id="KW-1185">Reference proteome</keyword>
<organism evidence="2 3">
    <name type="scientific">Cystoisospora suis</name>
    <dbReference type="NCBI Taxonomy" id="483139"/>
    <lineage>
        <taxon>Eukaryota</taxon>
        <taxon>Sar</taxon>
        <taxon>Alveolata</taxon>
        <taxon>Apicomplexa</taxon>
        <taxon>Conoidasida</taxon>
        <taxon>Coccidia</taxon>
        <taxon>Eucoccidiorida</taxon>
        <taxon>Eimeriorina</taxon>
        <taxon>Sarcocystidae</taxon>
        <taxon>Cystoisospora</taxon>
    </lineage>
</organism>
<evidence type="ECO:0008006" key="4">
    <source>
        <dbReference type="Google" id="ProtNLM"/>
    </source>
</evidence>
<dbReference type="OrthoDB" id="348418at2759"/>
<gene>
    <name evidence="2" type="ORF">CSUI_000605</name>
</gene>
<feature type="chain" id="PRO_5012790363" description="Transmembrane protein" evidence="1">
    <location>
        <begin position="33"/>
        <end position="1062"/>
    </location>
</feature>
<dbReference type="RefSeq" id="XP_067927185.1">
    <property type="nucleotide sequence ID" value="XM_068060838.1"/>
</dbReference>
<dbReference type="EMBL" id="MIGC01000229">
    <property type="protein sequence ID" value="PHJ25539.1"/>
    <property type="molecule type" value="Genomic_DNA"/>
</dbReference>